<keyword evidence="7 8" id="KW-0131">Cell cycle</keyword>
<dbReference type="Gene3D" id="3.90.190.20">
    <property type="entry name" value="Mur ligase, C-terminal domain"/>
    <property type="match status" value="1"/>
</dbReference>
<keyword evidence="6 7" id="KW-0067">ATP-binding</keyword>
<evidence type="ECO:0000313" key="12">
    <source>
        <dbReference type="Proteomes" id="UP001257739"/>
    </source>
</evidence>
<evidence type="ECO:0000256" key="3">
    <source>
        <dbReference type="ARBA" id="ARBA00022490"/>
    </source>
</evidence>
<dbReference type="InterPro" id="IPR036565">
    <property type="entry name" value="Mur-like_cat_sf"/>
</dbReference>
<dbReference type="PANTHER" id="PTHR43692">
    <property type="entry name" value="UDP-N-ACETYLMURAMOYLALANINE--D-GLUTAMATE LIGASE"/>
    <property type="match status" value="1"/>
</dbReference>
<reference evidence="11 12" key="1">
    <citation type="submission" date="2023-07" db="EMBL/GenBank/DDBJ databases">
        <title>Sorghum-associated microbial communities from plants grown in Nebraska, USA.</title>
        <authorList>
            <person name="Schachtman D."/>
        </authorList>
    </citation>
    <scope>NUCLEOTIDE SEQUENCE [LARGE SCALE GENOMIC DNA]</scope>
    <source>
        <strain evidence="11 12">BE248</strain>
    </source>
</reference>
<keyword evidence="7 8" id="KW-0573">Peptidoglycan synthesis</keyword>
<keyword evidence="7 8" id="KW-0133">Cell shape</keyword>
<dbReference type="HAMAP" id="MF_00639">
    <property type="entry name" value="MurD"/>
    <property type="match status" value="1"/>
</dbReference>
<evidence type="ECO:0000256" key="6">
    <source>
        <dbReference type="ARBA" id="ARBA00022840"/>
    </source>
</evidence>
<proteinExistence type="inferred from homology"/>
<feature type="binding site" evidence="7">
    <location>
        <begin position="130"/>
        <end position="136"/>
    </location>
    <ligand>
        <name>ATP</name>
        <dbReference type="ChEBI" id="CHEBI:30616"/>
    </ligand>
</feature>
<gene>
    <name evidence="7" type="primary">murD</name>
    <name evidence="11" type="ORF">J2X11_001996</name>
</gene>
<dbReference type="EMBL" id="JAVDWH010000001">
    <property type="protein sequence ID" value="MDR7087157.1"/>
    <property type="molecule type" value="Genomic_DNA"/>
</dbReference>
<comment type="pathway">
    <text evidence="2 7 8">Cell wall biogenesis; peptidoglycan biosynthesis.</text>
</comment>
<evidence type="ECO:0000256" key="5">
    <source>
        <dbReference type="ARBA" id="ARBA00022741"/>
    </source>
</evidence>
<dbReference type="Pfam" id="PF02875">
    <property type="entry name" value="Mur_ligase_C"/>
    <property type="match status" value="1"/>
</dbReference>
<evidence type="ECO:0000256" key="4">
    <source>
        <dbReference type="ARBA" id="ARBA00022598"/>
    </source>
</evidence>
<dbReference type="NCBIfam" id="TIGR01087">
    <property type="entry name" value="murD"/>
    <property type="match status" value="1"/>
</dbReference>
<keyword evidence="4 7" id="KW-0436">Ligase</keyword>
<protein>
    <recommendedName>
        <fullName evidence="7 8">UDP-N-acetylmuramoylalanine--D-glutamate ligase</fullName>
        <ecNumber evidence="7 8">6.3.2.9</ecNumber>
    </recommendedName>
    <alternativeName>
        <fullName evidence="7">D-glutamic acid-adding enzyme</fullName>
    </alternativeName>
    <alternativeName>
        <fullName evidence="7">UDP-N-acetylmuramoyl-L-alanyl-D-glutamate synthetase</fullName>
    </alternativeName>
</protein>
<feature type="domain" description="Mur ligase C-terminal" evidence="9">
    <location>
        <begin position="341"/>
        <end position="458"/>
    </location>
</feature>
<dbReference type="Gene3D" id="3.40.50.720">
    <property type="entry name" value="NAD(P)-binding Rossmann-like Domain"/>
    <property type="match status" value="1"/>
</dbReference>
<comment type="similarity">
    <text evidence="7">Belongs to the MurCDEF family.</text>
</comment>
<dbReference type="Proteomes" id="UP001257739">
    <property type="component" value="Unassembled WGS sequence"/>
</dbReference>
<keyword evidence="3 7" id="KW-0963">Cytoplasm</keyword>
<evidence type="ECO:0000313" key="11">
    <source>
        <dbReference type="EMBL" id="MDR7087157.1"/>
    </source>
</evidence>
<evidence type="ECO:0000259" key="10">
    <source>
        <dbReference type="Pfam" id="PF08245"/>
    </source>
</evidence>
<dbReference type="EC" id="6.3.2.9" evidence="7 8"/>
<keyword evidence="7 8" id="KW-0132">Cell division</keyword>
<evidence type="ECO:0000256" key="1">
    <source>
        <dbReference type="ARBA" id="ARBA00004496"/>
    </source>
</evidence>
<dbReference type="InterPro" id="IPR005762">
    <property type="entry name" value="MurD"/>
</dbReference>
<comment type="subcellular location">
    <subcellularLocation>
        <location evidence="1 7 8">Cytoplasm</location>
    </subcellularLocation>
</comment>
<accession>A0ABU1UPQ4</accession>
<dbReference type="Gene3D" id="3.40.1190.10">
    <property type="entry name" value="Mur-like, catalytic domain"/>
    <property type="match status" value="1"/>
</dbReference>
<organism evidence="11 12">
    <name type="scientific">Aeromicrobium panaciterrae</name>
    <dbReference type="NCBI Taxonomy" id="363861"/>
    <lineage>
        <taxon>Bacteria</taxon>
        <taxon>Bacillati</taxon>
        <taxon>Actinomycetota</taxon>
        <taxon>Actinomycetes</taxon>
        <taxon>Propionibacteriales</taxon>
        <taxon>Nocardioidaceae</taxon>
        <taxon>Aeromicrobium</taxon>
    </lineage>
</organism>
<dbReference type="Pfam" id="PF08245">
    <property type="entry name" value="Mur_ligase_M"/>
    <property type="match status" value="1"/>
</dbReference>
<evidence type="ECO:0000259" key="9">
    <source>
        <dbReference type="Pfam" id="PF02875"/>
    </source>
</evidence>
<sequence length="486" mass="51011">MTVDLDSLGRDSSWEGVRALVTGFGVSGFAAADTLTHLGATVIAVDEADDESLQEKAKLLGILGADVRLGSGSTDLTAEGFDLVVTSPGWPPSNPVLVGAAARSIPVWGEVELAWRLRGENPVPWLAVTGTNGKTTTVQMLVAILRADGRNAIAVGNVGTPVLEAVMNPEPFDVLAVELSSYQLHWSSSISAEASVVLNVAPDHLDWHGDLESYTADKARIYHNAQLACVYNVEDPTTERLVEEAEVVEGCRAIGFTLGLPAPGMVGLVDDVLADRAFVIGRISSAVELGTLADLASPSGVPAAPHTVANALAAAALARAHGVAPKAVRDGLRTFVPDAHRVADLGEVEGVRYVDDSKATNPHAASASLRSFDHNVWIAGGLAKGAGFDELVEAAKDQLRAVVLIGTDREIIAEALRRHAPDVPVVEVETGDTDLMDRVVEVAASLAHEGDTVLLAPGCASWDQFRNYSARGDAFASAVERLRNKS</sequence>
<dbReference type="GO" id="GO:0008764">
    <property type="term" value="F:UDP-N-acetylmuramoylalanine-D-glutamate ligase activity"/>
    <property type="evidence" value="ECO:0007669"/>
    <property type="project" value="UniProtKB-EC"/>
</dbReference>
<comment type="catalytic activity">
    <reaction evidence="7 8">
        <text>UDP-N-acetyl-alpha-D-muramoyl-L-alanine + D-glutamate + ATP = UDP-N-acetyl-alpha-D-muramoyl-L-alanyl-D-glutamate + ADP + phosphate + H(+)</text>
        <dbReference type="Rhea" id="RHEA:16429"/>
        <dbReference type="ChEBI" id="CHEBI:15378"/>
        <dbReference type="ChEBI" id="CHEBI:29986"/>
        <dbReference type="ChEBI" id="CHEBI:30616"/>
        <dbReference type="ChEBI" id="CHEBI:43474"/>
        <dbReference type="ChEBI" id="CHEBI:83898"/>
        <dbReference type="ChEBI" id="CHEBI:83900"/>
        <dbReference type="ChEBI" id="CHEBI:456216"/>
        <dbReference type="EC" id="6.3.2.9"/>
    </reaction>
</comment>
<dbReference type="PANTHER" id="PTHR43692:SF1">
    <property type="entry name" value="UDP-N-ACETYLMURAMOYLALANINE--D-GLUTAMATE LIGASE"/>
    <property type="match status" value="1"/>
</dbReference>
<dbReference type="SUPFAM" id="SSF53244">
    <property type="entry name" value="MurD-like peptide ligases, peptide-binding domain"/>
    <property type="match status" value="1"/>
</dbReference>
<evidence type="ECO:0000256" key="7">
    <source>
        <dbReference type="HAMAP-Rule" id="MF_00639"/>
    </source>
</evidence>
<comment type="function">
    <text evidence="7 8">Cell wall formation. Catalyzes the addition of glutamate to the nucleotide precursor UDP-N-acetylmuramoyl-L-alanine (UMA).</text>
</comment>
<keyword evidence="7 8" id="KW-0961">Cell wall biogenesis/degradation</keyword>
<dbReference type="InterPro" id="IPR036615">
    <property type="entry name" value="Mur_ligase_C_dom_sf"/>
</dbReference>
<keyword evidence="5 7" id="KW-0547">Nucleotide-binding</keyword>
<comment type="caution">
    <text evidence="11">The sequence shown here is derived from an EMBL/GenBank/DDBJ whole genome shotgun (WGS) entry which is preliminary data.</text>
</comment>
<evidence type="ECO:0000256" key="8">
    <source>
        <dbReference type="RuleBase" id="RU003664"/>
    </source>
</evidence>
<dbReference type="InterPro" id="IPR004101">
    <property type="entry name" value="Mur_ligase_C"/>
</dbReference>
<name>A0ABU1UPQ4_9ACTN</name>
<dbReference type="InterPro" id="IPR013221">
    <property type="entry name" value="Mur_ligase_cen"/>
</dbReference>
<evidence type="ECO:0000256" key="2">
    <source>
        <dbReference type="ARBA" id="ARBA00004752"/>
    </source>
</evidence>
<dbReference type="SUPFAM" id="SSF51984">
    <property type="entry name" value="MurCD N-terminal domain"/>
    <property type="match status" value="1"/>
</dbReference>
<feature type="domain" description="Mur ligase central" evidence="10">
    <location>
        <begin position="128"/>
        <end position="317"/>
    </location>
</feature>
<keyword evidence="12" id="KW-1185">Reference proteome</keyword>
<dbReference type="SUPFAM" id="SSF53623">
    <property type="entry name" value="MurD-like peptide ligases, catalytic domain"/>
    <property type="match status" value="1"/>
</dbReference>